<sequence length="73" mass="7706">MIIVIVTLMGSDNPDLTVEPCLSVSNLSCVCSGLADGRFVCCCRAYSSSENPFTNTRGFTQADIVASLDLEPG</sequence>
<proteinExistence type="predicted"/>
<accession>A0AAE0XNK2</accession>
<dbReference type="AlphaFoldDB" id="A0AAE0XNK2"/>
<gene>
    <name evidence="1" type="ORF">RRG08_062455</name>
</gene>
<keyword evidence="2" id="KW-1185">Reference proteome</keyword>
<dbReference type="EMBL" id="JAWDGP010007939">
    <property type="protein sequence ID" value="KAK3699664.1"/>
    <property type="molecule type" value="Genomic_DNA"/>
</dbReference>
<dbReference type="Proteomes" id="UP001283361">
    <property type="component" value="Unassembled WGS sequence"/>
</dbReference>
<organism evidence="1 2">
    <name type="scientific">Elysia crispata</name>
    <name type="common">lettuce slug</name>
    <dbReference type="NCBI Taxonomy" id="231223"/>
    <lineage>
        <taxon>Eukaryota</taxon>
        <taxon>Metazoa</taxon>
        <taxon>Spiralia</taxon>
        <taxon>Lophotrochozoa</taxon>
        <taxon>Mollusca</taxon>
        <taxon>Gastropoda</taxon>
        <taxon>Heterobranchia</taxon>
        <taxon>Euthyneura</taxon>
        <taxon>Panpulmonata</taxon>
        <taxon>Sacoglossa</taxon>
        <taxon>Placobranchoidea</taxon>
        <taxon>Plakobranchidae</taxon>
        <taxon>Elysia</taxon>
    </lineage>
</organism>
<comment type="caution">
    <text evidence="1">The sequence shown here is derived from an EMBL/GenBank/DDBJ whole genome shotgun (WGS) entry which is preliminary data.</text>
</comment>
<reference evidence="1" key="1">
    <citation type="journal article" date="2023" name="G3 (Bethesda)">
        <title>A reference genome for the long-term kleptoplast-retaining sea slug Elysia crispata morphotype clarki.</title>
        <authorList>
            <person name="Eastman K.E."/>
            <person name="Pendleton A.L."/>
            <person name="Shaikh M.A."/>
            <person name="Suttiyut T."/>
            <person name="Ogas R."/>
            <person name="Tomko P."/>
            <person name="Gavelis G."/>
            <person name="Widhalm J.R."/>
            <person name="Wisecaver J.H."/>
        </authorList>
    </citation>
    <scope>NUCLEOTIDE SEQUENCE</scope>
    <source>
        <strain evidence="1">ECLA1</strain>
    </source>
</reference>
<evidence type="ECO:0000313" key="2">
    <source>
        <dbReference type="Proteomes" id="UP001283361"/>
    </source>
</evidence>
<protein>
    <submittedName>
        <fullName evidence="1">Uncharacterized protein</fullName>
    </submittedName>
</protein>
<name>A0AAE0XNK2_9GAST</name>
<evidence type="ECO:0000313" key="1">
    <source>
        <dbReference type="EMBL" id="KAK3699664.1"/>
    </source>
</evidence>